<organism evidence="2">
    <name type="scientific">Hokovirus HKV1</name>
    <dbReference type="NCBI Taxonomy" id="1977638"/>
    <lineage>
        <taxon>Viruses</taxon>
        <taxon>Varidnaviria</taxon>
        <taxon>Bamfordvirae</taxon>
        <taxon>Nucleocytoviricota</taxon>
        <taxon>Megaviricetes</taxon>
        <taxon>Imitervirales</taxon>
        <taxon>Mimiviridae</taxon>
        <taxon>Klosneuvirinae</taxon>
        <taxon>Hokovirus</taxon>
    </lineage>
</organism>
<sequence length="515" mass="60653">MVSVIYIILHMDNYCIFCDYVVSDNYKFQRHNETLKHTNKVTNFKATINTLKTAKKNIDRDILIKQYILTLENKNKTSIEKYKDFEQKLTQITNENDGLKNENFALKHENNELKNKIQLLEINLAQEKCKILEKMLLKKNETDQKLEKILLKNNKEKNKILEKMLLEKDEKDQKLEKMLLEKDEKDQKLEKILLENNKEKDKLLDKLITQKTANDNKQCTVNILNNWNCNVEPLQNLDFFDILDKHTLKTTKINPNNLPTKKCLGYECDGNCDKKYICPSKYILQKKIINQWLKTKEISSCSDYISGALINYYSENTDKNLLPIINTDSSRNNYYLRIKDNETNEDKWISDKKGKKLTEMVIKPFIEYIIVLLNDYDDHLTNNMISNATSLVSNLVLHFENELVKLKQDKPTSKKLLIEYKRQKAVYLEYINIFKNYESNDALMKDIGYILDICVEHCRTLHAKYDRNNTIITSGKTLVSDIIKCLNKTAFINTILSKISPHFYKSHNNILEIIK</sequence>
<keyword evidence="1" id="KW-0175">Coiled coil</keyword>
<protein>
    <submittedName>
        <fullName evidence="2">Uncharacterized protein</fullName>
    </submittedName>
</protein>
<reference evidence="2" key="1">
    <citation type="journal article" date="2017" name="Science">
        <title>Giant viruses with an expanded complement of translation system components.</title>
        <authorList>
            <person name="Schulz F."/>
            <person name="Yutin N."/>
            <person name="Ivanova N.N."/>
            <person name="Ortega D.R."/>
            <person name="Lee T.K."/>
            <person name="Vierheilig J."/>
            <person name="Daims H."/>
            <person name="Horn M."/>
            <person name="Wagner M."/>
            <person name="Jensen G.J."/>
            <person name="Kyrpides N.C."/>
            <person name="Koonin E.V."/>
            <person name="Woyke T."/>
        </authorList>
    </citation>
    <scope>NUCLEOTIDE SEQUENCE</scope>
    <source>
        <strain evidence="2">HKV1</strain>
    </source>
</reference>
<proteinExistence type="predicted"/>
<feature type="coiled-coil region" evidence="1">
    <location>
        <begin position="68"/>
        <end position="202"/>
    </location>
</feature>
<evidence type="ECO:0000256" key="1">
    <source>
        <dbReference type="SAM" id="Coils"/>
    </source>
</evidence>
<accession>A0A1V0SG69</accession>
<name>A0A1V0SG69_9VIRU</name>
<dbReference type="EMBL" id="KY684104">
    <property type="protein sequence ID" value="ARF10726.1"/>
    <property type="molecule type" value="Genomic_DNA"/>
</dbReference>
<evidence type="ECO:0000313" key="2">
    <source>
        <dbReference type="EMBL" id="ARF10726.1"/>
    </source>
</evidence>
<gene>
    <name evidence="2" type="ORF">Hokovirus_2_253</name>
</gene>